<dbReference type="AlphaFoldDB" id="A0A3E3EFL6"/>
<evidence type="ECO:0000313" key="1">
    <source>
        <dbReference type="EMBL" id="RGD86695.1"/>
    </source>
</evidence>
<organism evidence="1 2">
    <name type="scientific">Thomasclavelia ramosa</name>
    <dbReference type="NCBI Taxonomy" id="1547"/>
    <lineage>
        <taxon>Bacteria</taxon>
        <taxon>Bacillati</taxon>
        <taxon>Bacillota</taxon>
        <taxon>Erysipelotrichia</taxon>
        <taxon>Erysipelotrichales</taxon>
        <taxon>Coprobacillaceae</taxon>
        <taxon>Thomasclavelia</taxon>
    </lineage>
</organism>
<accession>A0A3E3EFL6</accession>
<gene>
    <name evidence="1" type="ORF">DXB93_04070</name>
</gene>
<proteinExistence type="predicted"/>
<reference evidence="1 2" key="1">
    <citation type="submission" date="2018-08" db="EMBL/GenBank/DDBJ databases">
        <title>A genome reference for cultivated species of the human gut microbiota.</title>
        <authorList>
            <person name="Zou Y."/>
            <person name="Xue W."/>
            <person name="Luo G."/>
        </authorList>
    </citation>
    <scope>NUCLEOTIDE SEQUENCE [LARGE SCALE GENOMIC DNA]</scope>
    <source>
        <strain evidence="1 2">OM06-4</strain>
    </source>
</reference>
<dbReference type="EMBL" id="QUSL01000004">
    <property type="protein sequence ID" value="RGD86695.1"/>
    <property type="molecule type" value="Genomic_DNA"/>
</dbReference>
<evidence type="ECO:0000313" key="2">
    <source>
        <dbReference type="Proteomes" id="UP000261032"/>
    </source>
</evidence>
<dbReference type="Proteomes" id="UP000261032">
    <property type="component" value="Unassembled WGS sequence"/>
</dbReference>
<dbReference type="RefSeq" id="WP_117580629.1">
    <property type="nucleotide sequence ID" value="NZ_QUSL01000004.1"/>
</dbReference>
<comment type="caution">
    <text evidence="1">The sequence shown here is derived from an EMBL/GenBank/DDBJ whole genome shotgun (WGS) entry which is preliminary data.</text>
</comment>
<name>A0A3E3EFL6_9FIRM</name>
<protein>
    <submittedName>
        <fullName evidence="1">Uncharacterized protein</fullName>
    </submittedName>
</protein>
<sequence>MNKVYLKIGAEDIQGNRLNTRVEYVLMYVGLSHSIINNGYRDIHVNNKYIKFKPRLKLI</sequence>